<comment type="caution">
    <text evidence="2">The sequence shown here is derived from an EMBL/GenBank/DDBJ whole genome shotgun (WGS) entry which is preliminary data.</text>
</comment>
<dbReference type="RefSeq" id="WP_377367902.1">
    <property type="nucleotide sequence ID" value="NZ_JAOTJD010000005.1"/>
</dbReference>
<name>A0ABW6CN71_9CAUL</name>
<keyword evidence="3" id="KW-1185">Reference proteome</keyword>
<organism evidence="2 3">
    <name type="scientific">Phenylobacterium ferrooxidans</name>
    <dbReference type="NCBI Taxonomy" id="2982689"/>
    <lineage>
        <taxon>Bacteria</taxon>
        <taxon>Pseudomonadati</taxon>
        <taxon>Pseudomonadota</taxon>
        <taxon>Alphaproteobacteria</taxon>
        <taxon>Caulobacterales</taxon>
        <taxon>Caulobacteraceae</taxon>
        <taxon>Phenylobacterium</taxon>
    </lineage>
</organism>
<evidence type="ECO:0000313" key="2">
    <source>
        <dbReference type="EMBL" id="MFD3263176.1"/>
    </source>
</evidence>
<gene>
    <name evidence="2" type="ORF">OCL97_04245</name>
</gene>
<feature type="compositionally biased region" description="Polar residues" evidence="1">
    <location>
        <begin position="242"/>
        <end position="251"/>
    </location>
</feature>
<dbReference type="Proteomes" id="UP001598130">
    <property type="component" value="Unassembled WGS sequence"/>
</dbReference>
<sequence length="251" mass="27804">MKAVAALRRLYPDARIIHELVLEQGGIRLDVAAVTPDQLIVVEIKSERDVLKRLTDQINRSREVAQGVWVVVAPKHVPAVEKRLSSYVQREVYGPPSRWSVEGIVTRALAAGKEVSSSARIWSNGQTSAPNPAYEPALLNCRLLTEGVDGESLTPIRRSCSERPYPRPSEMLKMLWADELRTVLGNHRLAVHRTTTRNAAMLTAVEHMTGGEIRRAVCAALRTRPFARADEPENRPAAPVVTRSSQLQLGV</sequence>
<feature type="region of interest" description="Disordered" evidence="1">
    <location>
        <begin position="229"/>
        <end position="251"/>
    </location>
</feature>
<accession>A0ABW6CN71</accession>
<evidence type="ECO:0000313" key="3">
    <source>
        <dbReference type="Proteomes" id="UP001598130"/>
    </source>
</evidence>
<protein>
    <recommendedName>
        <fullName evidence="4">Sce7726 family protein</fullName>
    </recommendedName>
</protein>
<dbReference type="EMBL" id="JAOTJD010000005">
    <property type="protein sequence ID" value="MFD3263176.1"/>
    <property type="molecule type" value="Genomic_DNA"/>
</dbReference>
<evidence type="ECO:0000256" key="1">
    <source>
        <dbReference type="SAM" id="MobiDB-lite"/>
    </source>
</evidence>
<proteinExistence type="predicted"/>
<evidence type="ECO:0008006" key="4">
    <source>
        <dbReference type="Google" id="ProtNLM"/>
    </source>
</evidence>
<reference evidence="2 3" key="1">
    <citation type="submission" date="2022-09" db="EMBL/GenBank/DDBJ databases">
        <title>New species of Phenylobacterium.</title>
        <authorList>
            <person name="Mieszkin S."/>
        </authorList>
    </citation>
    <scope>NUCLEOTIDE SEQUENCE [LARGE SCALE GENOMIC DNA]</scope>
    <source>
        <strain evidence="2 3">HK31-G</strain>
    </source>
</reference>